<keyword evidence="2" id="KW-0067">ATP-binding</keyword>
<dbReference type="Pfam" id="PF01852">
    <property type="entry name" value="START"/>
    <property type="match status" value="1"/>
</dbReference>
<keyword evidence="3 6" id="KW-0175">Coiled coil</keyword>
<dbReference type="PROSITE" id="PS00411">
    <property type="entry name" value="KINESIN_MOTOR_1"/>
    <property type="match status" value="1"/>
</dbReference>
<feature type="region of interest" description="Disordered" evidence="7">
    <location>
        <begin position="4277"/>
        <end position="4319"/>
    </location>
</feature>
<feature type="domain" description="START" evidence="9">
    <location>
        <begin position="4418"/>
        <end position="4602"/>
    </location>
</feature>
<dbReference type="PRINTS" id="PR00380">
    <property type="entry name" value="KINESINHEAVY"/>
</dbReference>
<dbReference type="SUPFAM" id="SSF55961">
    <property type="entry name" value="Bet v1-like"/>
    <property type="match status" value="1"/>
</dbReference>
<feature type="region of interest" description="Disordered" evidence="7">
    <location>
        <begin position="3958"/>
        <end position="3977"/>
    </location>
</feature>
<feature type="compositionally biased region" description="Basic residues" evidence="7">
    <location>
        <begin position="989"/>
        <end position="999"/>
    </location>
</feature>
<dbReference type="PANTHER" id="PTHR47117">
    <property type="entry name" value="STAR-RELATED LIPID TRANSFER PROTEIN 9"/>
    <property type="match status" value="1"/>
</dbReference>
<proteinExistence type="inferred from homology"/>
<evidence type="ECO:0000313" key="10">
    <source>
        <dbReference type="EMBL" id="KAH0620649.1"/>
    </source>
</evidence>
<dbReference type="InterPro" id="IPR019821">
    <property type="entry name" value="Kinesin_motor_CS"/>
</dbReference>
<reference evidence="10 11" key="1">
    <citation type="journal article" date="2022" name="Gigascience">
        <title>A chromosome-level genome assembly and annotation of the desert horned lizard, Phrynosoma platyrhinos, provides insight into chromosomal rearrangements among reptiles.</title>
        <authorList>
            <person name="Koochekian N."/>
            <person name="Ascanio A."/>
            <person name="Farleigh K."/>
            <person name="Card D.C."/>
            <person name="Schield D.R."/>
            <person name="Castoe T.A."/>
            <person name="Jezkova T."/>
        </authorList>
    </citation>
    <scope>NUCLEOTIDE SEQUENCE [LARGE SCALE GENOMIC DNA]</scope>
    <source>
        <strain evidence="10">NK-2021</strain>
    </source>
</reference>
<feature type="region of interest" description="Disordered" evidence="7">
    <location>
        <begin position="989"/>
        <end position="1042"/>
    </location>
</feature>
<feature type="compositionally biased region" description="Basic and acidic residues" evidence="7">
    <location>
        <begin position="4170"/>
        <end position="4179"/>
    </location>
</feature>
<feature type="domain" description="Kinesin motor" evidence="8">
    <location>
        <begin position="1"/>
        <end position="282"/>
    </location>
</feature>
<feature type="region of interest" description="Disordered" evidence="7">
    <location>
        <begin position="3458"/>
        <end position="3499"/>
    </location>
</feature>
<dbReference type="Gene3D" id="3.30.530.20">
    <property type="match status" value="1"/>
</dbReference>
<feature type="coiled-coil region" evidence="6">
    <location>
        <begin position="4214"/>
        <end position="4256"/>
    </location>
</feature>
<accession>A0ABQ7STG5</accession>
<dbReference type="InterPro" id="IPR027417">
    <property type="entry name" value="P-loop_NTPase"/>
</dbReference>
<dbReference type="SMART" id="SM00129">
    <property type="entry name" value="KISc"/>
    <property type="match status" value="1"/>
</dbReference>
<feature type="compositionally biased region" description="Low complexity" evidence="7">
    <location>
        <begin position="4277"/>
        <end position="4298"/>
    </location>
</feature>
<evidence type="ECO:0000313" key="11">
    <source>
        <dbReference type="Proteomes" id="UP000826234"/>
    </source>
</evidence>
<evidence type="ECO:0000259" key="9">
    <source>
        <dbReference type="PROSITE" id="PS50848"/>
    </source>
</evidence>
<dbReference type="EMBL" id="JAIPUX010003289">
    <property type="protein sequence ID" value="KAH0620649.1"/>
    <property type="molecule type" value="Genomic_DNA"/>
</dbReference>
<keyword evidence="11" id="KW-1185">Reference proteome</keyword>
<evidence type="ECO:0000256" key="6">
    <source>
        <dbReference type="SAM" id="Coils"/>
    </source>
</evidence>
<evidence type="ECO:0008006" key="12">
    <source>
        <dbReference type="Google" id="ProtNLM"/>
    </source>
</evidence>
<organism evidence="10 11">
    <name type="scientific">Phrynosoma platyrhinos</name>
    <name type="common">Desert horned lizard</name>
    <dbReference type="NCBI Taxonomy" id="52577"/>
    <lineage>
        <taxon>Eukaryota</taxon>
        <taxon>Metazoa</taxon>
        <taxon>Chordata</taxon>
        <taxon>Craniata</taxon>
        <taxon>Vertebrata</taxon>
        <taxon>Euteleostomi</taxon>
        <taxon>Lepidosauria</taxon>
        <taxon>Squamata</taxon>
        <taxon>Bifurcata</taxon>
        <taxon>Unidentata</taxon>
        <taxon>Episquamata</taxon>
        <taxon>Toxicofera</taxon>
        <taxon>Iguania</taxon>
        <taxon>Phrynosomatidae</taxon>
        <taxon>Phrynosomatinae</taxon>
        <taxon>Phrynosoma</taxon>
    </lineage>
</organism>
<dbReference type="PANTHER" id="PTHR47117:SF1">
    <property type="entry name" value="STAR-RELATED LIPID TRANSFER PROTEIN 9"/>
    <property type="match status" value="1"/>
</dbReference>
<dbReference type="Pfam" id="PF00225">
    <property type="entry name" value="Kinesin"/>
    <property type="match status" value="2"/>
</dbReference>
<sequence length="4602" mass="515295">ASIGLTPRICELKLPIILVSLSLPFSFLEIYNERVRDLLRQSDHKKPYTLRVREHPVMGPYVQGLSQHVVTDYKQVVGLLEEGIANRYSIFKKNPPHTTNKGNNDSVLIFRITAATHIHDASSRSHAIFTIQYTQAILYNNLPSEITSKINLVDLAGSERADPSYCKDRITEGANINKSLVTLGIVISSLAQNSQMFSSCQSINSIASEVDSTHTDNPCGASISSHRRQAYIPYRDSILTWLLKDSLGGNSKTIMIATISPASSCYNETMSTLRYASNAKNIINKPRVNEDANVKLIRELREEIDRLKAMLMNFELRNASPSWSDDKEGNLTELVLQNEIKIEQLTKDWTDKWINKKAIMEEYNVDINKKKAGVVIDSSLPHLMAMDDDILSTGVVLYHLRLVRERLRTSNIKTLQNWPKDMEKQNILKNKTNRKRKLNDDEAMPPRKCMKKSKHLHDEDRSGLSVTFISGARRKVQPKLEEVIQSRSRILYKRNPHILSVLQGQWIKKDHCIVDNQHGIVTLQPLQGAHCIVNGHEVTDSIRLSQGAVIILGKAHKFRFNHPAEAAILRQRRSISDPSSLASCRSLEWLDLDGNFPSLSYSFSLPETKSEQRGAAHEECQPKQKNQEILQRREIQQQQRYVEELQQQILDGEIKAEQELEHEQAVINQQIKENQQWLIDETKRLAAQQQREFAVQTEAKSYAEAGIQNILEPETGPSVTEQNKKKLVQLELLRKYSLKKAERHLSRKKVKLHLERIVKKQKLLEAKKNLEQLEATCWISEDNVKLSQSLNQDTTATAWECKYSHPESDSNSLKCRCSAVLNLQLPHRSLSLKRDPSQLSTSTPSYGCPKANSLRKSFSIEYLPRTLNDFSRRDNIHDERDESFTDQRRIIKNQKSYFRNKGIVGHNSTNTEIISLICQDNQTMEKSNNRPRQTRAKSHIPKSSSPDYFRRKCEPETVKQGAKAKAPGESNHYLETNLEKSEALECSRKLKRDKRKKHQNSLPGNSIKELKKSTVSSKPPLQHLSQTAKNVKRNTKDSSSVDQTKVVKVATSARSLTNINTPIPLCHSEKRWHSAELLSVGISKRVHGPLRSWQEDEDVEFSDTDSSYSVDSLSCANAKVLTEPLDHEEESTEIDTVNLEDSESDDSQMSQDSLTEKVHKTESQDIMQIPEVYREDTKFCEDNNYQPLSLTTNTSASGSNLTMNERSFSLDSLGDADELSGEESKLKSCDEVPAELFWKMQNLSSGAIKSDEQHNPETCSETVISDYLNLNASSFYLDANAEHSASSTCDQSIKEIKISFSGQAGLLDQRSHTTGENLPVLPDAWLSCDLKNGKNSPIIAMPSSQDHTEFRVAQLHPVNKSWMKKDDLRQSAAELSFVSCYKKPYWVSHEPNNIEMLLSSATPSVPLPETRKYLEIEAPGATSSLSLSTFPTKRSYCDASSLKSVCQQLDDFSEPGSTGEWKQISSCLKETLGTDSSSQVSDKQGLSVSSVYPEISKDQRFKNNSLISVQSTLSSQKEGIYLNTNFEECLFRTIEKGDDYDSDSSAKDSQILELNHVEKLVSSLPDESPDLTSACSTNGSYKDPEHLFSNEKTTLFSGESFYLCDKLGKHTNDGETYFADHVYLLRHGESNTEVVQKTRCQQLSAEKVVTENQLCQTKTKAFHHNDQLALAEETSETEKVSMQKNRDVLTESALETPSFREIEEKLEYEEWSLENDFECQTKACLSNSHADLKAGYSGNSCSQGKEDSGLCVLFIENDCSRMKLCSGQARNCNEKDSGKVLGNDGVVSTMASQEQNLHMNKESEYEKDRVVSKAFPACEENKGEHKCKTINSEELAKLINSVNKLECDILEMKYNQNKCLQNLLSVDSQSLTVENMATSESCNLVQKLGGDNEKGCTKLLTVAHEEIDKEGIQLTSVNKEKACVSKIAVEKDSNIQITGVSYNEIQENSTESSCLADIKQGSESSIQGVFFNSTVLTHSVLDSHDEPIQVDQTIENVLFYEPRAAAITIECREENTLNCSEEDKNQITNNETNLIESLIMYPKTAQEKEVDAGKVCSQRSDEKGNDAVENSKLTELFTDENVLFQENPAHAVMNSNNDLNRTNQGDTESSETEFSVSKLEEKQSVHQLADKACISADKTYEDERSASLCSHMGVIKETLKDNCNDGGSDDCRAITSQCIISEEFSTVDNINTYKSSCTNYLPNIMPEHPDVNFVELGLYKCLPSNCIPKEKETTYPITQVQLTTAEILGQRINAESSYTFKTVKERKKIEENSENLEADILQTEVLPENKCSNLFSNSTTMLGEVLEEKEWISHIFSRNKANVIVDSIPSGHTNPPQSTNQDCDLSSVAVKSFPHQLAYSHSFPVINTNEGNMKRSPFVPSSPTVPSSIYTSSEVLLQYYETQVDSSLEAGILYTGEINDSPSNTVKQNKCFTFLPDKMKQDGKGKEDSISNKLAGFTAPEQSPVKDYACSKSSTTECPESLASDFVQNKPITPKKLISPGSTSCDMGRSHSQCNKGEDSWSEQCLNSLNIPQKESARSDSDVSPLICSENKEELILSLPELSSQDGFKNVTSQKELNLLQQYDQTQQQLDNCIKTECKTNSERFTGELGSQEETTETLASRSSQDLCVGHSNDIGATPEDGVNLSGHSDQALWENAHYGEDSTSGCNINSYISEYSASHWNSSTTLPSFLLECHIDKYKANDLYFEESKYLDSEKCDVPSLTGTVQQDSKTVQQDSKTSHRDCTKNTQGMIEVNKNKKQGQNCFPECRHKLENHVSSQSENYMDRTKTRFLEGNLLTQQSLKQTNSEEIILPPSCSVGDLSTSIVLKNACTLDSSTSPECLMSSICRLCVGSQEDALLAPCSSAAFRVPENQIFCHQASQDITHLSSETCLSYDLSHSETERHTSPSAATASCPSFATSQMQESQCYNSEMLDQQLCASETTSLSLAKENRCMPLTDTKSSSQRNACSDCSGCSKFKSEQAFQESRVCPEPRNRAPLQKSFSEDFVKTSYHTLNSNHYIKDQNTSQVDNQSDIISISTTDTDNNGISACEVMKRKTDFFTPDQPNSTVINDSISSKYLSGSTCLSLQEEPASEMLGKENTIFTSQNAKRSKEDGQRPGLQSHSLSAPTIAVMFNSEFASETSKADFSIHSASKSLQELSVEYPSPTADNLHRIESESKLKADSVVPIKYKPRFQKSIHAQHSSHCDRRNGRERILGSHSSDLLPVHYPIAVVHSTDSSVARETKKCSNNANSVHGYNISESEGLRYQMDTTDKLLQDNKDAMHFNSSDINPYIHPWQQDEHCKIGWKQYVFGSASDVSSNPPPLNLDNQMVMRCSSVDNGLNSQNSPFHSHLSSYANARMLSSTISSTEDLQGWDVAREGFKITNSDESGKHYTNVSHDELETTPEKCISHCEKVLSDVRCSQQSGDTPMQVDEIVLLYPSESDVSPSKSQIVLTCEQETQTETPPRHKRQKRQRRSYTDISVRKTEPSKESIQQPSSWSSVQNLSMHLSQLLHNTSELLGNLSLQTVKDVEQSGHKATEESIKAAKSNSCTQTTEDIGIQTDILGHSQSEIKERHISTNVGSELMKSQEVNVIVKLVHTDTATLTKERMSENKGEILQSMPDIGSHHTDAEEDSCISQSTLKKSSSSLSEVPKIPLNVPSALALGSPKVSPVASSSFGSKHESAVANCPASTFSQFPAYYSQDKQLAAKTSSADAKELYSKKGLLVDRASSPILTLSASTINHQALSNKSTCSFKGSVGQQINTNSHTSFIKNGAGPPYSLNSWESLVDTSSQTEVESESTTSRDSNEMCKVVRKVLDKNTVEELDSRSLDDSKQKHKFTINTHKRLYHSSSTLELSSHGDYLVDDHRETIPVEHPVCQMLDTRRARNISDGLNHDSPIRNSECSPIKKSIQKSLNKQHTPSLLKSDRTTDCVLDSLQFNQRNKKCCHFSVSEMSDVQDNDTDDDTDNRSDTESECNTEILLSENTSLVKTQRLRSYSLRDLPLHNKFSNWCGVKGGAHSSLTNLTRSVNDLHSQAERKTMNTRSTEIEERSLLNERRAREIERLRKERAQIMSGIHLDTNQQPLTVELTEAKLTYGIGETDAQLRILQSGVGEDLTSVPIKQQLYERHRKSIQILRKQREERLQCFRRSRSLSPQKHLSLLQTQDTNQRESDLPSRRREYLQQLRRDVVENTRVQEPKMRIQHPSEIELLLRDYQRAREETKSEIARARDKLRERAEQEKRRIREQLHSHLHKGEAKLKTLASTSSLYTDSTLSLSSGPTSGYNSSNATTSATSTIGKQEDQISEDIEQSKEGARGRSAVRNHQLYVFEQWQKRSSCEISPMTSSAMERSNILSPLASSHKYSHRLNVSPSTFPASPMKGFEDLSKHVLANATAEVMAVCSNDLKNLYNGQATAGWKYQCVEKDVLVYYKGFSSCSTKHGFLGAGVIKRPLSTVLCMLKDASKRHLYDKTITTAQVHKKITSNIELVYVVSDVSLCYQKQPRDFCCISVEAREENVCILAIQSVYEESMPRPCKDMVRGEILPSAWILEPDTVNGKDITKVIYMVQVDLGAPAIPASLLSSVAKRQPLVIARLAHFLAS</sequence>
<dbReference type="InterPro" id="IPR036961">
    <property type="entry name" value="Kinesin_motor_dom_sf"/>
</dbReference>
<keyword evidence="1" id="KW-0547">Nucleotide-binding</keyword>
<feature type="region of interest" description="Disordered" evidence="7">
    <location>
        <begin position="427"/>
        <end position="456"/>
    </location>
</feature>
<dbReference type="Proteomes" id="UP000826234">
    <property type="component" value="Unassembled WGS sequence"/>
</dbReference>
<evidence type="ECO:0000256" key="5">
    <source>
        <dbReference type="PROSITE-ProRule" id="PRU00283"/>
    </source>
</evidence>
<evidence type="ECO:0000259" key="8">
    <source>
        <dbReference type="PROSITE" id="PS50067"/>
    </source>
</evidence>
<dbReference type="InterPro" id="IPR001752">
    <property type="entry name" value="Kinesin_motor_dom"/>
</dbReference>
<evidence type="ECO:0000256" key="2">
    <source>
        <dbReference type="ARBA" id="ARBA00022840"/>
    </source>
</evidence>
<feature type="compositionally biased region" description="Basic and acidic residues" evidence="7">
    <location>
        <begin position="1154"/>
        <end position="1163"/>
    </location>
</feature>
<dbReference type="SMART" id="SM00234">
    <property type="entry name" value="START"/>
    <property type="match status" value="1"/>
</dbReference>
<feature type="region of interest" description="Disordered" evidence="7">
    <location>
        <begin position="4159"/>
        <end position="4179"/>
    </location>
</feature>
<feature type="non-terminal residue" evidence="10">
    <location>
        <position position="1"/>
    </location>
</feature>
<feature type="compositionally biased region" description="Polar residues" evidence="7">
    <location>
        <begin position="4159"/>
        <end position="4169"/>
    </location>
</feature>
<evidence type="ECO:0000256" key="3">
    <source>
        <dbReference type="ARBA" id="ARBA00023054"/>
    </source>
</evidence>
<feature type="compositionally biased region" description="Acidic residues" evidence="7">
    <location>
        <begin position="1126"/>
        <end position="1146"/>
    </location>
</feature>
<feature type="compositionally biased region" description="Basic residues" evidence="7">
    <location>
        <begin position="3468"/>
        <end position="3477"/>
    </location>
</feature>
<evidence type="ECO:0000256" key="7">
    <source>
        <dbReference type="SAM" id="MobiDB-lite"/>
    </source>
</evidence>
<dbReference type="Gene3D" id="2.60.200.20">
    <property type="match status" value="1"/>
</dbReference>
<comment type="caution">
    <text evidence="10">The sequence shown here is derived from an EMBL/GenBank/DDBJ whole genome shotgun (WGS) entry which is preliminary data.</text>
</comment>
<dbReference type="InterPro" id="IPR008984">
    <property type="entry name" value="SMAD_FHA_dom_sf"/>
</dbReference>
<name>A0ABQ7STG5_PHRPL</name>
<comment type="caution">
    <text evidence="5">Lacks conserved residue(s) required for the propagation of feature annotation.</text>
</comment>
<dbReference type="PROSITE" id="PS50848">
    <property type="entry name" value="START"/>
    <property type="match status" value="1"/>
</dbReference>
<feature type="region of interest" description="Disordered" evidence="7">
    <location>
        <begin position="1123"/>
        <end position="1165"/>
    </location>
</feature>
<keyword evidence="4" id="KW-0505">Motor protein</keyword>
<evidence type="ECO:0000256" key="1">
    <source>
        <dbReference type="ARBA" id="ARBA00022741"/>
    </source>
</evidence>
<dbReference type="SUPFAM" id="SSF49879">
    <property type="entry name" value="SMAD/FHA domain"/>
    <property type="match status" value="1"/>
</dbReference>
<feature type="compositionally biased region" description="Basic and acidic residues" evidence="7">
    <location>
        <begin position="948"/>
        <end position="957"/>
    </location>
</feature>
<protein>
    <recommendedName>
        <fullName evidence="12">StAR-related lipid transfer protein 9</fullName>
    </recommendedName>
</protein>
<dbReference type="InterPro" id="IPR002913">
    <property type="entry name" value="START_lipid-bd_dom"/>
</dbReference>
<dbReference type="Gene3D" id="3.40.850.10">
    <property type="entry name" value="Kinesin motor domain"/>
    <property type="match status" value="1"/>
</dbReference>
<dbReference type="InterPro" id="IPR023393">
    <property type="entry name" value="START-like_dom_sf"/>
</dbReference>
<dbReference type="PROSITE" id="PS50067">
    <property type="entry name" value="KINESIN_MOTOR_2"/>
    <property type="match status" value="1"/>
</dbReference>
<gene>
    <name evidence="10" type="ORF">JD844_021316</name>
</gene>
<evidence type="ECO:0000256" key="4">
    <source>
        <dbReference type="ARBA" id="ARBA00023175"/>
    </source>
</evidence>
<feature type="region of interest" description="Disordered" evidence="7">
    <location>
        <begin position="2093"/>
        <end position="2112"/>
    </location>
</feature>
<dbReference type="SUPFAM" id="SSF52540">
    <property type="entry name" value="P-loop containing nucleoside triphosphate hydrolases"/>
    <property type="match status" value="1"/>
</dbReference>
<comment type="similarity">
    <text evidence="5">Belongs to the TRAFAC class myosin-kinesin ATPase superfamily. Kinesin family.</text>
</comment>
<feature type="region of interest" description="Disordered" evidence="7">
    <location>
        <begin position="923"/>
        <end position="976"/>
    </location>
</feature>
<feature type="compositionally biased region" description="Acidic residues" evidence="7">
    <location>
        <begin position="3958"/>
        <end position="3968"/>
    </location>
</feature>
<feature type="compositionally biased region" description="Polar residues" evidence="7">
    <location>
        <begin position="1013"/>
        <end position="1029"/>
    </location>
</feature>